<gene>
    <name evidence="2" type="ORF">EYF80_021228</name>
</gene>
<organism evidence="2 3">
    <name type="scientific">Liparis tanakae</name>
    <name type="common">Tanaka's snailfish</name>
    <dbReference type="NCBI Taxonomy" id="230148"/>
    <lineage>
        <taxon>Eukaryota</taxon>
        <taxon>Metazoa</taxon>
        <taxon>Chordata</taxon>
        <taxon>Craniata</taxon>
        <taxon>Vertebrata</taxon>
        <taxon>Euteleostomi</taxon>
        <taxon>Actinopterygii</taxon>
        <taxon>Neopterygii</taxon>
        <taxon>Teleostei</taxon>
        <taxon>Neoteleostei</taxon>
        <taxon>Acanthomorphata</taxon>
        <taxon>Eupercaria</taxon>
        <taxon>Perciformes</taxon>
        <taxon>Cottioidei</taxon>
        <taxon>Cottales</taxon>
        <taxon>Liparidae</taxon>
        <taxon>Liparis</taxon>
    </lineage>
</organism>
<evidence type="ECO:0000313" key="2">
    <source>
        <dbReference type="EMBL" id="TNN68582.1"/>
    </source>
</evidence>
<comment type="caution">
    <text evidence="2">The sequence shown here is derived from an EMBL/GenBank/DDBJ whole genome shotgun (WGS) entry which is preliminary data.</text>
</comment>
<sequence>MEGGREGGREGEKDVEEPSEVPSKCPSGESAFERTSLSWKVFIEGKCQIFTLNKAKDQI</sequence>
<feature type="region of interest" description="Disordered" evidence="1">
    <location>
        <begin position="1"/>
        <end position="32"/>
    </location>
</feature>
<keyword evidence="3" id="KW-1185">Reference proteome</keyword>
<dbReference type="AlphaFoldDB" id="A0A4Z2HUJ9"/>
<reference evidence="2 3" key="1">
    <citation type="submission" date="2019-03" db="EMBL/GenBank/DDBJ databases">
        <title>First draft genome of Liparis tanakae, snailfish: a comprehensive survey of snailfish specific genes.</title>
        <authorList>
            <person name="Kim W."/>
            <person name="Song I."/>
            <person name="Jeong J.-H."/>
            <person name="Kim D."/>
            <person name="Kim S."/>
            <person name="Ryu S."/>
            <person name="Song J.Y."/>
            <person name="Lee S.K."/>
        </authorList>
    </citation>
    <scope>NUCLEOTIDE SEQUENCE [LARGE SCALE GENOMIC DNA]</scope>
    <source>
        <tissue evidence="2">Muscle</tissue>
    </source>
</reference>
<dbReference type="EMBL" id="SRLO01000188">
    <property type="protein sequence ID" value="TNN68582.1"/>
    <property type="molecule type" value="Genomic_DNA"/>
</dbReference>
<evidence type="ECO:0000256" key="1">
    <source>
        <dbReference type="SAM" id="MobiDB-lite"/>
    </source>
</evidence>
<dbReference type="Proteomes" id="UP000314294">
    <property type="component" value="Unassembled WGS sequence"/>
</dbReference>
<proteinExistence type="predicted"/>
<accession>A0A4Z2HUJ9</accession>
<protein>
    <submittedName>
        <fullName evidence="2">Uncharacterized protein</fullName>
    </submittedName>
</protein>
<name>A0A4Z2HUJ9_9TELE</name>
<evidence type="ECO:0000313" key="3">
    <source>
        <dbReference type="Proteomes" id="UP000314294"/>
    </source>
</evidence>
<feature type="compositionally biased region" description="Basic and acidic residues" evidence="1">
    <location>
        <begin position="1"/>
        <end position="12"/>
    </location>
</feature>